<evidence type="ECO:0000313" key="5">
    <source>
        <dbReference type="EMBL" id="SFM12169.1"/>
    </source>
</evidence>
<proteinExistence type="inferred from homology"/>
<dbReference type="PANTHER" id="PTHR30035">
    <property type="entry name" value="LIPOPROTEIN VACJ-RELATED"/>
    <property type="match status" value="1"/>
</dbReference>
<evidence type="ECO:0000313" key="7">
    <source>
        <dbReference type="Proteomes" id="UP000186904"/>
    </source>
</evidence>
<dbReference type="AlphaFoldDB" id="A0A1I4N9K4"/>
<dbReference type="Pfam" id="PF04333">
    <property type="entry name" value="MlaA"/>
    <property type="match status" value="1"/>
</dbReference>
<reference evidence="6 7" key="1">
    <citation type="submission" date="2016-10" db="EMBL/GenBank/DDBJ databases">
        <authorList>
            <person name="de Groot N.N."/>
        </authorList>
    </citation>
    <scope>NUCLEOTIDE SEQUENCE [LARGE SCALE GENOMIC DNA]</scope>
    <source>
        <strain evidence="5 6">CGMCC 1.9095</strain>
        <strain evidence="4 7">DSM 22558</strain>
    </source>
</reference>
<evidence type="ECO:0000256" key="3">
    <source>
        <dbReference type="SAM" id="SignalP"/>
    </source>
</evidence>
<gene>
    <name evidence="5" type="ORF">SAMN04487855_2428</name>
    <name evidence="4" type="ORF">SAMN05216589_2429</name>
</gene>
<evidence type="ECO:0000256" key="1">
    <source>
        <dbReference type="ARBA" id="ARBA00010634"/>
    </source>
</evidence>
<name>A0A1I4N9K4_9GAMM</name>
<protein>
    <submittedName>
        <fullName evidence="5">Phospholipid-binding lipoprotein MlaA</fullName>
    </submittedName>
</protein>
<dbReference type="STRING" id="653930.SAMN05216589_2429"/>
<dbReference type="PRINTS" id="PR01805">
    <property type="entry name" value="VACJLIPOPROT"/>
</dbReference>
<dbReference type="Proteomes" id="UP000186599">
    <property type="component" value="Unassembled WGS sequence"/>
</dbReference>
<dbReference type="GO" id="GO:0120010">
    <property type="term" value="P:intermembrane phospholipid transfer"/>
    <property type="evidence" value="ECO:0007669"/>
    <property type="project" value="TreeGrafter"/>
</dbReference>
<keyword evidence="5" id="KW-0449">Lipoprotein</keyword>
<evidence type="ECO:0000256" key="2">
    <source>
        <dbReference type="ARBA" id="ARBA00022729"/>
    </source>
</evidence>
<dbReference type="PANTHER" id="PTHR30035:SF3">
    <property type="entry name" value="INTERMEMBRANE PHOSPHOLIPID TRANSPORT SYSTEM LIPOPROTEIN MLAA"/>
    <property type="match status" value="1"/>
</dbReference>
<feature type="signal peptide" evidence="3">
    <location>
        <begin position="1"/>
        <end position="26"/>
    </location>
</feature>
<dbReference type="EMBL" id="FOGN01000004">
    <property type="protein sequence ID" value="SES13444.1"/>
    <property type="molecule type" value="Genomic_DNA"/>
</dbReference>
<comment type="similarity">
    <text evidence="1">Belongs to the MlaA family.</text>
</comment>
<dbReference type="GO" id="GO:0016020">
    <property type="term" value="C:membrane"/>
    <property type="evidence" value="ECO:0007669"/>
    <property type="project" value="InterPro"/>
</dbReference>
<dbReference type="EMBL" id="FOUA01000004">
    <property type="protein sequence ID" value="SFM12169.1"/>
    <property type="molecule type" value="Genomic_DNA"/>
</dbReference>
<evidence type="ECO:0000313" key="4">
    <source>
        <dbReference type="EMBL" id="SES13444.1"/>
    </source>
</evidence>
<dbReference type="InterPro" id="IPR007428">
    <property type="entry name" value="MlaA"/>
</dbReference>
<organism evidence="5 6">
    <name type="scientific">Halopseudomonas bauzanensis</name>
    <dbReference type="NCBI Taxonomy" id="653930"/>
    <lineage>
        <taxon>Bacteria</taxon>
        <taxon>Pseudomonadati</taxon>
        <taxon>Pseudomonadota</taxon>
        <taxon>Gammaproteobacteria</taxon>
        <taxon>Pseudomonadales</taxon>
        <taxon>Pseudomonadaceae</taxon>
        <taxon>Halopseudomonas</taxon>
    </lineage>
</organism>
<keyword evidence="6" id="KW-1185">Reference proteome</keyword>
<feature type="chain" id="PRO_5010473193" evidence="3">
    <location>
        <begin position="27"/>
        <end position="243"/>
    </location>
</feature>
<evidence type="ECO:0000313" key="6">
    <source>
        <dbReference type="Proteomes" id="UP000186599"/>
    </source>
</evidence>
<dbReference type="Proteomes" id="UP000186904">
    <property type="component" value="Unassembled WGS sequence"/>
</dbReference>
<keyword evidence="2 3" id="KW-0732">Signal</keyword>
<accession>A0A1I4N9K4</accession>
<sequence>MNLMNSTAHSLLAGALALSLVIPALANEGDDDDYAAEYRNPDPWEPVNRVVFRFNDTLDTYALRPVAQGYDRVMPMALNNGITNVFNNLGEPKNLVNNLLQGKFHDASVDLSRFLMNTTVGLVGMFDVATRMGLQRNDEDFGQTLGAWGVDSGPYVMLPFFGPSTVRDGSALAVEGYAGYSYRGQMDHVPSRNTALGVDVVDTRAGLLSQERLIRGDKYSFVRNVWLQNREFKVMDGQVEDDF</sequence>